<evidence type="ECO:0000256" key="4">
    <source>
        <dbReference type="ARBA" id="ARBA00023163"/>
    </source>
</evidence>
<evidence type="ECO:0000313" key="6">
    <source>
        <dbReference type="EMBL" id="KJY60770.1"/>
    </source>
</evidence>
<dbReference type="SUPFAM" id="SSF46785">
    <property type="entry name" value="Winged helix' DNA-binding domain"/>
    <property type="match status" value="1"/>
</dbReference>
<dbReference type="PATRIC" id="fig|1218492.5.peg.1514"/>
<dbReference type="Pfam" id="PF03466">
    <property type="entry name" value="LysR_substrate"/>
    <property type="match status" value="1"/>
</dbReference>
<dbReference type="OrthoDB" id="63123at2"/>
<organism evidence="6 7">
    <name type="scientific">Bombilactobacillus mellifer</name>
    <dbReference type="NCBI Taxonomy" id="1218492"/>
    <lineage>
        <taxon>Bacteria</taxon>
        <taxon>Bacillati</taxon>
        <taxon>Bacillota</taxon>
        <taxon>Bacilli</taxon>
        <taxon>Lactobacillales</taxon>
        <taxon>Lactobacillaceae</taxon>
        <taxon>Bombilactobacillus</taxon>
    </lineage>
</organism>
<accession>A0A0F4LQ85</accession>
<dbReference type="InterPro" id="IPR036390">
    <property type="entry name" value="WH_DNA-bd_sf"/>
</dbReference>
<dbReference type="GO" id="GO:0003700">
    <property type="term" value="F:DNA-binding transcription factor activity"/>
    <property type="evidence" value="ECO:0007669"/>
    <property type="project" value="InterPro"/>
</dbReference>
<comment type="similarity">
    <text evidence="1">Belongs to the LysR transcriptional regulatory family.</text>
</comment>
<dbReference type="InterPro" id="IPR036388">
    <property type="entry name" value="WH-like_DNA-bd_sf"/>
</dbReference>
<dbReference type="RefSeq" id="WP_046317591.1">
    <property type="nucleotide sequence ID" value="NZ_JBHSZT010000005.1"/>
</dbReference>
<dbReference type="PANTHER" id="PTHR30126:SF21">
    <property type="entry name" value="TRANSCRIPTIONAL REGULATOR-RELATED"/>
    <property type="match status" value="1"/>
</dbReference>
<name>A0A0F4LQ85_9LACO</name>
<protein>
    <recommendedName>
        <fullName evidence="5">HTH lysR-type domain-containing protein</fullName>
    </recommendedName>
</protein>
<dbReference type="AlphaFoldDB" id="A0A0F4LQ85"/>
<dbReference type="HOGENOM" id="CLU_039613_8_0_9"/>
<keyword evidence="3" id="KW-0238">DNA-binding</keyword>
<evidence type="ECO:0000313" key="7">
    <source>
        <dbReference type="Proteomes" id="UP000033558"/>
    </source>
</evidence>
<keyword evidence="2" id="KW-0805">Transcription regulation</keyword>
<reference evidence="6 7" key="1">
    <citation type="submission" date="2015-01" db="EMBL/GenBank/DDBJ databases">
        <title>Comparative genomics of the lactic acid bacteria isolated from the honey bee gut.</title>
        <authorList>
            <person name="Ellegaard K.M."/>
            <person name="Tamarit D."/>
            <person name="Javelind E."/>
            <person name="Olofsson T."/>
            <person name="Andersson S.G."/>
            <person name="Vasquez A."/>
        </authorList>
    </citation>
    <scope>NUCLEOTIDE SEQUENCE [LARGE SCALE GENOMIC DNA]</scope>
    <source>
        <strain evidence="6 7">Bin4</strain>
    </source>
</reference>
<keyword evidence="4" id="KW-0804">Transcription</keyword>
<dbReference type="PRINTS" id="PR00039">
    <property type="entry name" value="HTHLYSR"/>
</dbReference>
<evidence type="ECO:0000256" key="2">
    <source>
        <dbReference type="ARBA" id="ARBA00023015"/>
    </source>
</evidence>
<dbReference type="PANTHER" id="PTHR30126">
    <property type="entry name" value="HTH-TYPE TRANSCRIPTIONAL REGULATOR"/>
    <property type="match status" value="1"/>
</dbReference>
<gene>
    <name evidence="6" type="ORF">JG30_14600</name>
</gene>
<dbReference type="InterPro" id="IPR000847">
    <property type="entry name" value="LysR_HTH_N"/>
</dbReference>
<dbReference type="PROSITE" id="PS50931">
    <property type="entry name" value="HTH_LYSR"/>
    <property type="match status" value="1"/>
</dbReference>
<evidence type="ECO:0000259" key="5">
    <source>
        <dbReference type="PROSITE" id="PS50931"/>
    </source>
</evidence>
<dbReference type="Proteomes" id="UP000033558">
    <property type="component" value="Unassembled WGS sequence"/>
</dbReference>
<dbReference type="SUPFAM" id="SSF53850">
    <property type="entry name" value="Periplasmic binding protein-like II"/>
    <property type="match status" value="1"/>
</dbReference>
<dbReference type="Gene3D" id="1.10.10.10">
    <property type="entry name" value="Winged helix-like DNA-binding domain superfamily/Winged helix DNA-binding domain"/>
    <property type="match status" value="1"/>
</dbReference>
<dbReference type="Pfam" id="PF00126">
    <property type="entry name" value="HTH_1"/>
    <property type="match status" value="1"/>
</dbReference>
<evidence type="ECO:0000256" key="3">
    <source>
        <dbReference type="ARBA" id="ARBA00023125"/>
    </source>
</evidence>
<dbReference type="EMBL" id="JXJQ01000010">
    <property type="protein sequence ID" value="KJY60770.1"/>
    <property type="molecule type" value="Genomic_DNA"/>
</dbReference>
<keyword evidence="7" id="KW-1185">Reference proteome</keyword>
<evidence type="ECO:0000256" key="1">
    <source>
        <dbReference type="ARBA" id="ARBA00009437"/>
    </source>
</evidence>
<proteinExistence type="inferred from homology"/>
<dbReference type="InterPro" id="IPR005119">
    <property type="entry name" value="LysR_subst-bd"/>
</dbReference>
<dbReference type="GO" id="GO:0000976">
    <property type="term" value="F:transcription cis-regulatory region binding"/>
    <property type="evidence" value="ECO:0007669"/>
    <property type="project" value="TreeGrafter"/>
</dbReference>
<dbReference type="STRING" id="1218492.JG30_14600"/>
<feature type="domain" description="HTH lysR-type" evidence="5">
    <location>
        <begin position="1"/>
        <end position="58"/>
    </location>
</feature>
<sequence>MNLELLQTFLKIVEYQQISLAAEALFITQSAVSTRLNKLESQLGVKLINRKKGHSLVTLTKYGESLVPIAQQLSDLTQKTHHLKEIANYHFLKVIAPQDIMQTLLPDVCSSLLMADPLLRYTFATADNDLVYDAINNQTADLGFAFDSLARTEVTVKKIGEAALQVLVSADSWYSDPVHIEDLARHDEIYIPYSQSYNSWHLMYWDHSLSPYLQLDSGYLAATYLSSSKHWALIPQFVAQKILQQQHRLKSLTLVETIPPLPIMAIQSQKYAGLSADIDKLLFTIRAKL</sequence>
<dbReference type="Gene3D" id="3.40.190.290">
    <property type="match status" value="1"/>
</dbReference>
<comment type="caution">
    <text evidence="6">The sequence shown here is derived from an EMBL/GenBank/DDBJ whole genome shotgun (WGS) entry which is preliminary data.</text>
</comment>